<comment type="caution">
    <text evidence="1">The sequence shown here is derived from an EMBL/GenBank/DDBJ whole genome shotgun (WGS) entry which is preliminary data.</text>
</comment>
<sequence length="91" mass="10520">MFRPLDSTTCSDHRVVYSRFHATGCLDHLIRPLTLTTGWSIQKWPSLVHTILLTCLVESEVATWAKCFGFKTRFHQRLSSRRIGIEMATVR</sequence>
<evidence type="ECO:0000313" key="2">
    <source>
        <dbReference type="Proteomes" id="UP000887013"/>
    </source>
</evidence>
<organism evidence="1 2">
    <name type="scientific">Nephila pilipes</name>
    <name type="common">Giant wood spider</name>
    <name type="synonym">Nephila maculata</name>
    <dbReference type="NCBI Taxonomy" id="299642"/>
    <lineage>
        <taxon>Eukaryota</taxon>
        <taxon>Metazoa</taxon>
        <taxon>Ecdysozoa</taxon>
        <taxon>Arthropoda</taxon>
        <taxon>Chelicerata</taxon>
        <taxon>Arachnida</taxon>
        <taxon>Araneae</taxon>
        <taxon>Araneomorphae</taxon>
        <taxon>Entelegynae</taxon>
        <taxon>Araneoidea</taxon>
        <taxon>Nephilidae</taxon>
        <taxon>Nephila</taxon>
    </lineage>
</organism>
<dbReference type="AlphaFoldDB" id="A0A8X6QBS2"/>
<gene>
    <name evidence="1" type="ORF">NPIL_631221</name>
</gene>
<evidence type="ECO:0000313" key="1">
    <source>
        <dbReference type="EMBL" id="GFU06198.1"/>
    </source>
</evidence>
<keyword evidence="2" id="KW-1185">Reference proteome</keyword>
<dbReference type="EMBL" id="BMAW01124060">
    <property type="protein sequence ID" value="GFU06198.1"/>
    <property type="molecule type" value="Genomic_DNA"/>
</dbReference>
<dbReference type="Proteomes" id="UP000887013">
    <property type="component" value="Unassembled WGS sequence"/>
</dbReference>
<reference evidence="1" key="1">
    <citation type="submission" date="2020-08" db="EMBL/GenBank/DDBJ databases">
        <title>Multicomponent nature underlies the extraordinary mechanical properties of spider dragline silk.</title>
        <authorList>
            <person name="Kono N."/>
            <person name="Nakamura H."/>
            <person name="Mori M."/>
            <person name="Yoshida Y."/>
            <person name="Ohtoshi R."/>
            <person name="Malay A.D."/>
            <person name="Moran D.A.P."/>
            <person name="Tomita M."/>
            <person name="Numata K."/>
            <person name="Arakawa K."/>
        </authorList>
    </citation>
    <scope>NUCLEOTIDE SEQUENCE</scope>
</reference>
<proteinExistence type="predicted"/>
<accession>A0A8X6QBS2</accession>
<protein>
    <submittedName>
        <fullName evidence="1">Uncharacterized protein</fullName>
    </submittedName>
</protein>
<name>A0A8X6QBS2_NEPPI</name>